<dbReference type="PANTHER" id="PTHR46211">
    <property type="entry name" value="GLYCEROPHOSPHORYL DIESTER PHOSPHODIESTERASE"/>
    <property type="match status" value="1"/>
</dbReference>
<keyword evidence="4" id="KW-1185">Reference proteome</keyword>
<evidence type="ECO:0000256" key="1">
    <source>
        <dbReference type="SAM" id="Phobius"/>
    </source>
</evidence>
<evidence type="ECO:0000259" key="2">
    <source>
        <dbReference type="PROSITE" id="PS51704"/>
    </source>
</evidence>
<protein>
    <submittedName>
        <fullName evidence="3">Glycerophosphoryl diester phosphodiesterase</fullName>
        <ecNumber evidence="3">3.1.4.46</ecNumber>
    </submittedName>
</protein>
<dbReference type="PROSITE" id="PS51704">
    <property type="entry name" value="GP_PDE"/>
    <property type="match status" value="1"/>
</dbReference>
<accession>A0A7Y9IDK7</accession>
<dbReference type="Gene3D" id="3.20.20.190">
    <property type="entry name" value="Phosphatidylinositol (PI) phosphodiesterase"/>
    <property type="match status" value="1"/>
</dbReference>
<comment type="caution">
    <text evidence="3">The sequence shown here is derived from an EMBL/GenBank/DDBJ whole genome shotgun (WGS) entry which is preliminary data.</text>
</comment>
<dbReference type="GO" id="GO:0008889">
    <property type="term" value="F:glycerophosphodiester phosphodiesterase activity"/>
    <property type="evidence" value="ECO:0007669"/>
    <property type="project" value="UniProtKB-EC"/>
</dbReference>
<dbReference type="Pfam" id="PF03009">
    <property type="entry name" value="GDPD"/>
    <property type="match status" value="1"/>
</dbReference>
<gene>
    <name evidence="3" type="ORF">BKA15_006317</name>
</gene>
<name>A0A7Y9IDK7_9ACTN</name>
<dbReference type="InterPro" id="IPR030395">
    <property type="entry name" value="GP_PDE_dom"/>
</dbReference>
<dbReference type="AlphaFoldDB" id="A0A7Y9IDK7"/>
<feature type="domain" description="GP-PDE" evidence="2">
    <location>
        <begin position="43"/>
        <end position="294"/>
    </location>
</feature>
<dbReference type="EMBL" id="JACCBU010000001">
    <property type="protein sequence ID" value="NYE74988.1"/>
    <property type="molecule type" value="Genomic_DNA"/>
</dbReference>
<keyword evidence="1" id="KW-1133">Transmembrane helix</keyword>
<proteinExistence type="predicted"/>
<dbReference type="EC" id="3.1.4.46" evidence="3"/>
<sequence length="303" mass="32223">MPSLRLPISRAIVLARAVAILVLAGVAVTAYSLPARAEQAAGVDVIAHRGASGVAPENTAPAIRAAIVQRADFVEIDVQRTKDGKLVNFHDCTLVRTTDVEERFPGRTGYRVSDFTLAELKTLDAGSWFGPRFAGEPILTLGEVIGLVRHRTGLLAEISPCAHYVGTGLPEQLAAELAATPRFLDQALAAGALAVQSFSVADAKAFHARLPEVPVGLLHASRPTEAELVELSGWADQINPSSDDTDRALIDRAHRLGLAINVWTVNDPSRMRELVALGVDGIITDFPGSLTGASRPRSADSRH</sequence>
<dbReference type="Proteomes" id="UP000569914">
    <property type="component" value="Unassembled WGS sequence"/>
</dbReference>
<keyword evidence="1" id="KW-0472">Membrane</keyword>
<dbReference type="SUPFAM" id="SSF51695">
    <property type="entry name" value="PLC-like phosphodiesterases"/>
    <property type="match status" value="1"/>
</dbReference>
<dbReference type="GO" id="GO:0006629">
    <property type="term" value="P:lipid metabolic process"/>
    <property type="evidence" value="ECO:0007669"/>
    <property type="project" value="InterPro"/>
</dbReference>
<feature type="transmembrane region" description="Helical" evidence="1">
    <location>
        <begin position="12"/>
        <end position="33"/>
    </location>
</feature>
<keyword evidence="3" id="KW-0378">Hydrolase</keyword>
<keyword evidence="1" id="KW-0812">Transmembrane</keyword>
<dbReference type="RefSeq" id="WP_312879566.1">
    <property type="nucleotide sequence ID" value="NZ_JACCBU010000001.1"/>
</dbReference>
<reference evidence="3 4" key="1">
    <citation type="submission" date="2020-07" db="EMBL/GenBank/DDBJ databases">
        <title>Sequencing the genomes of 1000 actinobacteria strains.</title>
        <authorList>
            <person name="Klenk H.-P."/>
        </authorList>
    </citation>
    <scope>NUCLEOTIDE SEQUENCE [LARGE SCALE GENOMIC DNA]</scope>
    <source>
        <strain evidence="3 4">DSM 22083</strain>
    </source>
</reference>
<evidence type="ECO:0000313" key="3">
    <source>
        <dbReference type="EMBL" id="NYE74988.1"/>
    </source>
</evidence>
<dbReference type="PANTHER" id="PTHR46211:SF1">
    <property type="entry name" value="GLYCEROPHOSPHODIESTER PHOSPHODIESTERASE, CYTOPLASMIC"/>
    <property type="match status" value="1"/>
</dbReference>
<organism evidence="3 4">
    <name type="scientific">Microlunatus parietis</name>
    <dbReference type="NCBI Taxonomy" id="682979"/>
    <lineage>
        <taxon>Bacteria</taxon>
        <taxon>Bacillati</taxon>
        <taxon>Actinomycetota</taxon>
        <taxon>Actinomycetes</taxon>
        <taxon>Propionibacteriales</taxon>
        <taxon>Propionibacteriaceae</taxon>
        <taxon>Microlunatus</taxon>
    </lineage>
</organism>
<dbReference type="InterPro" id="IPR017946">
    <property type="entry name" value="PLC-like_Pdiesterase_TIM-brl"/>
</dbReference>
<evidence type="ECO:0000313" key="4">
    <source>
        <dbReference type="Proteomes" id="UP000569914"/>
    </source>
</evidence>